<sequence>MDMSSSTIKRGLALCGVMAIGLSVSTISSARDRDDLITTASTAGTTAYIVGKNIDDDDFAQAHDFADSQSVALRREAATGGGENLDSLAALLNEENPDAFGRWMQSNYSELYGPETTEDSNVVDRIVAMR</sequence>
<evidence type="ECO:0000313" key="1">
    <source>
        <dbReference type="EMBL" id="MES1929843.1"/>
    </source>
</evidence>
<organism evidence="1 2">
    <name type="scientific">Salinisphaera dokdonensis CL-ES53</name>
    <dbReference type="NCBI Taxonomy" id="1304272"/>
    <lineage>
        <taxon>Bacteria</taxon>
        <taxon>Pseudomonadati</taxon>
        <taxon>Pseudomonadota</taxon>
        <taxon>Gammaproteobacteria</taxon>
        <taxon>Salinisphaerales</taxon>
        <taxon>Salinisphaeraceae</taxon>
        <taxon>Salinisphaera</taxon>
    </lineage>
</organism>
<dbReference type="EMBL" id="APND01000003">
    <property type="protein sequence ID" value="MES1929843.1"/>
    <property type="molecule type" value="Genomic_DNA"/>
</dbReference>
<accession>A0ABV2B363</accession>
<gene>
    <name evidence="1" type="ORF">SADO_11314</name>
</gene>
<proteinExistence type="predicted"/>
<dbReference type="RefSeq" id="WP_353111457.1">
    <property type="nucleotide sequence ID" value="NZ_APND01000003.1"/>
</dbReference>
<protein>
    <submittedName>
        <fullName evidence="1">Uncharacterized protein</fullName>
    </submittedName>
</protein>
<keyword evidence="2" id="KW-1185">Reference proteome</keyword>
<dbReference type="InterPro" id="IPR021383">
    <property type="entry name" value="DUF3015"/>
</dbReference>
<dbReference type="Proteomes" id="UP001460888">
    <property type="component" value="Unassembled WGS sequence"/>
</dbReference>
<evidence type="ECO:0000313" key="2">
    <source>
        <dbReference type="Proteomes" id="UP001460888"/>
    </source>
</evidence>
<reference evidence="1 2" key="1">
    <citation type="submission" date="2013-03" db="EMBL/GenBank/DDBJ databases">
        <title>Salinisphaera dokdonensis CL-ES53 Genome Sequencing.</title>
        <authorList>
            <person name="Li C."/>
            <person name="Lai Q."/>
            <person name="Shao Z."/>
        </authorList>
    </citation>
    <scope>NUCLEOTIDE SEQUENCE [LARGE SCALE GENOMIC DNA]</scope>
    <source>
        <strain evidence="1 2">CL-ES53</strain>
    </source>
</reference>
<name>A0ABV2B363_9GAMM</name>
<dbReference type="Pfam" id="PF11220">
    <property type="entry name" value="DUF3015"/>
    <property type="match status" value="1"/>
</dbReference>
<comment type="caution">
    <text evidence="1">The sequence shown here is derived from an EMBL/GenBank/DDBJ whole genome shotgun (WGS) entry which is preliminary data.</text>
</comment>